<organism evidence="1 2">
    <name type="scientific">Pleurodeles waltl</name>
    <name type="common">Iberian ribbed newt</name>
    <dbReference type="NCBI Taxonomy" id="8319"/>
    <lineage>
        <taxon>Eukaryota</taxon>
        <taxon>Metazoa</taxon>
        <taxon>Chordata</taxon>
        <taxon>Craniata</taxon>
        <taxon>Vertebrata</taxon>
        <taxon>Euteleostomi</taxon>
        <taxon>Amphibia</taxon>
        <taxon>Batrachia</taxon>
        <taxon>Caudata</taxon>
        <taxon>Salamandroidea</taxon>
        <taxon>Salamandridae</taxon>
        <taxon>Pleurodelinae</taxon>
        <taxon>Pleurodeles</taxon>
    </lineage>
</organism>
<protein>
    <submittedName>
        <fullName evidence="1">Uncharacterized protein</fullName>
    </submittedName>
</protein>
<name>A0AAV7RGM4_PLEWA</name>
<evidence type="ECO:0000313" key="2">
    <source>
        <dbReference type="Proteomes" id="UP001066276"/>
    </source>
</evidence>
<accession>A0AAV7RGM4</accession>
<evidence type="ECO:0000313" key="1">
    <source>
        <dbReference type="EMBL" id="KAJ1151979.1"/>
    </source>
</evidence>
<gene>
    <name evidence="1" type="ORF">NDU88_004758</name>
</gene>
<comment type="caution">
    <text evidence="1">The sequence shown here is derived from an EMBL/GenBank/DDBJ whole genome shotgun (WGS) entry which is preliminary data.</text>
</comment>
<reference evidence="1" key="1">
    <citation type="journal article" date="2022" name="bioRxiv">
        <title>Sequencing and chromosome-scale assembly of the giantPleurodeles waltlgenome.</title>
        <authorList>
            <person name="Brown T."/>
            <person name="Elewa A."/>
            <person name="Iarovenko S."/>
            <person name="Subramanian E."/>
            <person name="Araus A.J."/>
            <person name="Petzold A."/>
            <person name="Susuki M."/>
            <person name="Suzuki K.-i.T."/>
            <person name="Hayashi T."/>
            <person name="Toyoda A."/>
            <person name="Oliveira C."/>
            <person name="Osipova E."/>
            <person name="Leigh N.D."/>
            <person name="Simon A."/>
            <person name="Yun M.H."/>
        </authorList>
    </citation>
    <scope>NUCLEOTIDE SEQUENCE</scope>
    <source>
        <strain evidence="1">20211129_DDA</strain>
        <tissue evidence="1">Liver</tissue>
    </source>
</reference>
<dbReference type="AlphaFoldDB" id="A0AAV7RGM4"/>
<sequence>MAPGRSKKDSNIKYLLQQGAIRKNITLVLSRQTKQAEGETLDAEETSRKKDEKIKKCYIKQFSSEIKAEIGQELQNYYHKCNLRIRGIPTATEGKNTKTYLQDLLDVILERSGEKKLLTELTEQKEEA</sequence>
<keyword evidence="2" id="KW-1185">Reference proteome</keyword>
<dbReference type="EMBL" id="JANPWB010000009">
    <property type="protein sequence ID" value="KAJ1151979.1"/>
    <property type="molecule type" value="Genomic_DNA"/>
</dbReference>
<dbReference type="Proteomes" id="UP001066276">
    <property type="component" value="Chromosome 5"/>
</dbReference>
<proteinExistence type="predicted"/>